<dbReference type="EMBL" id="UZAN01048919">
    <property type="protein sequence ID" value="VDP86903.1"/>
    <property type="molecule type" value="Genomic_DNA"/>
</dbReference>
<name>A0A183ATQ5_9TREM</name>
<dbReference type="WBParaSite" id="ECPE_0001037201-mRNA-1">
    <property type="protein sequence ID" value="ECPE_0001037201-mRNA-1"/>
    <property type="gene ID" value="ECPE_0001037201"/>
</dbReference>
<accession>A0A183ATQ5</accession>
<protein>
    <submittedName>
        <fullName evidence="3">SEA domain-containing protein</fullName>
    </submittedName>
</protein>
<dbReference type="Proteomes" id="UP000272942">
    <property type="component" value="Unassembled WGS sequence"/>
</dbReference>
<evidence type="ECO:0000313" key="1">
    <source>
        <dbReference type="EMBL" id="VDP86903.1"/>
    </source>
</evidence>
<reference evidence="3" key="1">
    <citation type="submission" date="2016-06" db="UniProtKB">
        <authorList>
            <consortium name="WormBaseParasite"/>
        </authorList>
    </citation>
    <scope>IDENTIFICATION</scope>
</reference>
<sequence length="178" mass="20565">MICCQWENILFFNAYSHYNKNQPWDDEVGDYYDEVSDDDNKDYDYDGKDNYDHYPCPNNYNKINNTIIELNGTLVGNDGPILWNGHLKDKNSKEFNDLEKTMCQNIKQSLKEYASSIETCRLETAEKTNSVPPGISARFVIGFNEEIDVNLATVKREVEGMDNGIRFTPPVQLQKRGE</sequence>
<dbReference type="AlphaFoldDB" id="A0A183ATQ5"/>
<evidence type="ECO:0000313" key="2">
    <source>
        <dbReference type="Proteomes" id="UP000272942"/>
    </source>
</evidence>
<proteinExistence type="predicted"/>
<keyword evidence="2" id="KW-1185">Reference proteome</keyword>
<evidence type="ECO:0000313" key="3">
    <source>
        <dbReference type="WBParaSite" id="ECPE_0001037201-mRNA-1"/>
    </source>
</evidence>
<organism evidence="3">
    <name type="scientific">Echinostoma caproni</name>
    <dbReference type="NCBI Taxonomy" id="27848"/>
    <lineage>
        <taxon>Eukaryota</taxon>
        <taxon>Metazoa</taxon>
        <taxon>Spiralia</taxon>
        <taxon>Lophotrochozoa</taxon>
        <taxon>Platyhelminthes</taxon>
        <taxon>Trematoda</taxon>
        <taxon>Digenea</taxon>
        <taxon>Plagiorchiida</taxon>
        <taxon>Echinostomata</taxon>
        <taxon>Echinostomatoidea</taxon>
        <taxon>Echinostomatidae</taxon>
        <taxon>Echinostoma</taxon>
    </lineage>
</organism>
<gene>
    <name evidence="1" type="ORF">ECPE_LOCUS10340</name>
</gene>
<reference evidence="1 2" key="2">
    <citation type="submission" date="2018-11" db="EMBL/GenBank/DDBJ databases">
        <authorList>
            <consortium name="Pathogen Informatics"/>
        </authorList>
    </citation>
    <scope>NUCLEOTIDE SEQUENCE [LARGE SCALE GENOMIC DNA]</scope>
    <source>
        <strain evidence="1 2">Egypt</strain>
    </source>
</reference>